<comment type="similarity">
    <text evidence="3">Belongs to the GPSM family.</text>
</comment>
<dbReference type="eggNOG" id="KOG1130">
    <property type="taxonomic scope" value="Eukaryota"/>
</dbReference>
<proteinExistence type="inferred from homology"/>
<dbReference type="SUPFAM" id="SSF48452">
    <property type="entry name" value="TPR-like"/>
    <property type="match status" value="2"/>
</dbReference>
<dbReference type="Gene3D" id="1.25.40.10">
    <property type="entry name" value="Tetratricopeptide repeat domain"/>
    <property type="match status" value="1"/>
</dbReference>
<evidence type="ECO:0000313" key="13">
    <source>
        <dbReference type="Proteomes" id="UP000015101"/>
    </source>
</evidence>
<organism evidence="12 13">
    <name type="scientific">Helobdella robusta</name>
    <name type="common">Californian leech</name>
    <dbReference type="NCBI Taxonomy" id="6412"/>
    <lineage>
        <taxon>Eukaryota</taxon>
        <taxon>Metazoa</taxon>
        <taxon>Spiralia</taxon>
        <taxon>Lophotrochozoa</taxon>
        <taxon>Annelida</taxon>
        <taxon>Clitellata</taxon>
        <taxon>Hirudinea</taxon>
        <taxon>Rhynchobdellida</taxon>
        <taxon>Glossiphoniidae</taxon>
        <taxon>Helobdella</taxon>
    </lineage>
</organism>
<sequence length="342" mass="38806">MESTSELQKTCLQLALEGERFCGQGDCKRGVQLFETALQVGTSDLDTLSAIYTELGNAYFVLHQYREALKYYNYDLNLARMMRDRANEGKAYSNLSIALKALNLFEEAFACCQHQLKIYKETADLAGEAKAYYNTGNVHYAVAKQSLVNEIEVQGRTHNSLLQAIHNYKLSIEASKQVKEDSSLLGRCYGNVGNALYLLGEFKEAILYHKKRLKLACLHGDLEAQKRAHTNLGNCCIFSRRFQTAITHYEACLTLSQQIGDKAMEAQAHYNLGCNAYSLIGKLKVSLKYHQEHLVLAKLLKDKMGEMRAWWSLSDVYSRMEDPDNAQHCYNCYYQLSSSQVC</sequence>
<keyword evidence="6" id="KW-0597">Phosphoprotein</keyword>
<keyword evidence="8 10" id="KW-0802">TPR repeat</keyword>
<feature type="repeat" description="TPR" evidence="10">
    <location>
        <begin position="49"/>
        <end position="82"/>
    </location>
</feature>
<evidence type="ECO:0000256" key="2">
    <source>
        <dbReference type="ARBA" id="ARBA00004496"/>
    </source>
</evidence>
<dbReference type="STRING" id="6412.T1G3J4"/>
<dbReference type="OrthoDB" id="286233at2759"/>
<evidence type="ECO:0000256" key="9">
    <source>
        <dbReference type="ARBA" id="ARBA00023136"/>
    </source>
</evidence>
<dbReference type="EMBL" id="AMQM01004217">
    <property type="status" value="NOT_ANNOTATED_CDS"/>
    <property type="molecule type" value="Genomic_DNA"/>
</dbReference>
<dbReference type="Proteomes" id="UP000015101">
    <property type="component" value="Unassembled WGS sequence"/>
</dbReference>
<dbReference type="PANTHER" id="PTHR45954">
    <property type="entry name" value="LD33695P"/>
    <property type="match status" value="1"/>
</dbReference>
<dbReference type="CTD" id="20215642"/>
<dbReference type="SMART" id="SM00028">
    <property type="entry name" value="TPR"/>
    <property type="match status" value="6"/>
</dbReference>
<dbReference type="KEGG" id="hro:HELRODRAFT_79051"/>
<accession>T1G3J4</accession>
<keyword evidence="7" id="KW-0677">Repeat</keyword>
<dbReference type="EMBL" id="KB096457">
    <property type="protein sequence ID" value="ESO04778.1"/>
    <property type="molecule type" value="Genomic_DNA"/>
</dbReference>
<name>T1G3J4_HELRO</name>
<dbReference type="PANTHER" id="PTHR45954:SF1">
    <property type="entry name" value="LD33695P"/>
    <property type="match status" value="1"/>
</dbReference>
<evidence type="ECO:0000313" key="11">
    <source>
        <dbReference type="EMBL" id="ESO04778.1"/>
    </source>
</evidence>
<dbReference type="InterPro" id="IPR019734">
    <property type="entry name" value="TPR_rpt"/>
</dbReference>
<evidence type="ECO:0000256" key="7">
    <source>
        <dbReference type="ARBA" id="ARBA00022737"/>
    </source>
</evidence>
<dbReference type="InterPro" id="IPR011990">
    <property type="entry name" value="TPR-like_helical_dom_sf"/>
</dbReference>
<dbReference type="GO" id="GO:0005737">
    <property type="term" value="C:cytoplasm"/>
    <property type="evidence" value="ECO:0007669"/>
    <property type="project" value="UniProtKB-SubCell"/>
</dbReference>
<dbReference type="Pfam" id="PF13181">
    <property type="entry name" value="TPR_8"/>
    <property type="match status" value="1"/>
</dbReference>
<dbReference type="GeneID" id="20215642"/>
<reference evidence="12" key="3">
    <citation type="submission" date="2015-06" db="UniProtKB">
        <authorList>
            <consortium name="EnsemblMetazoa"/>
        </authorList>
    </citation>
    <scope>IDENTIFICATION</scope>
</reference>
<dbReference type="EnsemblMetazoa" id="HelroT79051">
    <property type="protein sequence ID" value="HelroP79051"/>
    <property type="gene ID" value="HelroG79051"/>
</dbReference>
<comment type="subcellular location">
    <subcellularLocation>
        <location evidence="1">Cell membrane</location>
    </subcellularLocation>
    <subcellularLocation>
        <location evidence="2">Cytoplasm</location>
    </subcellularLocation>
</comment>
<dbReference type="OMA" id="HSRAITY"/>
<keyword evidence="13" id="KW-1185">Reference proteome</keyword>
<dbReference type="Pfam" id="PF13424">
    <property type="entry name" value="TPR_12"/>
    <property type="match status" value="1"/>
</dbReference>
<dbReference type="GO" id="GO:0005886">
    <property type="term" value="C:plasma membrane"/>
    <property type="evidence" value="ECO:0007669"/>
    <property type="project" value="UniProtKB-SubCell"/>
</dbReference>
<dbReference type="Pfam" id="PF13374">
    <property type="entry name" value="TPR_10"/>
    <property type="match status" value="1"/>
</dbReference>
<keyword evidence="5" id="KW-0963">Cytoplasm</keyword>
<evidence type="ECO:0000256" key="10">
    <source>
        <dbReference type="PROSITE-ProRule" id="PRU00339"/>
    </source>
</evidence>
<dbReference type="InParanoid" id="T1G3J4"/>
<evidence type="ECO:0000256" key="5">
    <source>
        <dbReference type="ARBA" id="ARBA00022490"/>
    </source>
</evidence>
<evidence type="ECO:0000313" key="12">
    <source>
        <dbReference type="EnsemblMetazoa" id="HelroP79051"/>
    </source>
</evidence>
<dbReference type="PROSITE" id="PS50005">
    <property type="entry name" value="TPR"/>
    <property type="match status" value="1"/>
</dbReference>
<reference evidence="11 13" key="2">
    <citation type="journal article" date="2013" name="Nature">
        <title>Insights into bilaterian evolution from three spiralian genomes.</title>
        <authorList>
            <person name="Simakov O."/>
            <person name="Marletaz F."/>
            <person name="Cho S.J."/>
            <person name="Edsinger-Gonzales E."/>
            <person name="Havlak P."/>
            <person name="Hellsten U."/>
            <person name="Kuo D.H."/>
            <person name="Larsson T."/>
            <person name="Lv J."/>
            <person name="Arendt D."/>
            <person name="Savage R."/>
            <person name="Osoegawa K."/>
            <person name="de Jong P."/>
            <person name="Grimwood J."/>
            <person name="Chapman J.A."/>
            <person name="Shapiro H."/>
            <person name="Aerts A."/>
            <person name="Otillar R.P."/>
            <person name="Terry A.Y."/>
            <person name="Boore J.L."/>
            <person name="Grigoriev I.V."/>
            <person name="Lindberg D.R."/>
            <person name="Seaver E.C."/>
            <person name="Weisblat D.A."/>
            <person name="Putnam N.H."/>
            <person name="Rokhsar D.S."/>
        </authorList>
    </citation>
    <scope>NUCLEOTIDE SEQUENCE</scope>
</reference>
<dbReference type="FunFam" id="1.25.40.10:FF:000043">
    <property type="entry name" value="G-protein-signaling modulator 2 isoform X1"/>
    <property type="match status" value="1"/>
</dbReference>
<keyword evidence="4" id="KW-1003">Cell membrane</keyword>
<evidence type="ECO:0000256" key="8">
    <source>
        <dbReference type="ARBA" id="ARBA00022803"/>
    </source>
</evidence>
<dbReference type="InterPro" id="IPR052386">
    <property type="entry name" value="GPSM"/>
</dbReference>
<keyword evidence="9" id="KW-0472">Membrane</keyword>
<evidence type="ECO:0000256" key="3">
    <source>
        <dbReference type="ARBA" id="ARBA00006600"/>
    </source>
</evidence>
<dbReference type="RefSeq" id="XP_009017357.1">
    <property type="nucleotide sequence ID" value="XM_009019109.1"/>
</dbReference>
<protein>
    <recommendedName>
        <fullName evidence="14">MalT-like TPR region domain-containing protein</fullName>
    </recommendedName>
</protein>
<evidence type="ECO:0000256" key="6">
    <source>
        <dbReference type="ARBA" id="ARBA00022553"/>
    </source>
</evidence>
<evidence type="ECO:0008006" key="14">
    <source>
        <dbReference type="Google" id="ProtNLM"/>
    </source>
</evidence>
<gene>
    <name evidence="12" type="primary">20215642</name>
    <name evidence="11" type="ORF">HELRODRAFT_79051</name>
</gene>
<dbReference type="HOGENOM" id="CLU_012445_2_0_1"/>
<evidence type="ECO:0000256" key="4">
    <source>
        <dbReference type="ARBA" id="ARBA00022475"/>
    </source>
</evidence>
<evidence type="ECO:0000256" key="1">
    <source>
        <dbReference type="ARBA" id="ARBA00004236"/>
    </source>
</evidence>
<reference evidence="13" key="1">
    <citation type="submission" date="2012-12" db="EMBL/GenBank/DDBJ databases">
        <authorList>
            <person name="Hellsten U."/>
            <person name="Grimwood J."/>
            <person name="Chapman J.A."/>
            <person name="Shapiro H."/>
            <person name="Aerts A."/>
            <person name="Otillar R.P."/>
            <person name="Terry A.Y."/>
            <person name="Boore J.L."/>
            <person name="Simakov O."/>
            <person name="Marletaz F."/>
            <person name="Cho S.-J."/>
            <person name="Edsinger-Gonzales E."/>
            <person name="Havlak P."/>
            <person name="Kuo D.-H."/>
            <person name="Larsson T."/>
            <person name="Lv J."/>
            <person name="Arendt D."/>
            <person name="Savage R."/>
            <person name="Osoegawa K."/>
            <person name="de Jong P."/>
            <person name="Lindberg D.R."/>
            <person name="Seaver E.C."/>
            <person name="Weisblat D.A."/>
            <person name="Putnam N.H."/>
            <person name="Grigoriev I.V."/>
            <person name="Rokhsar D.S."/>
        </authorList>
    </citation>
    <scope>NUCLEOTIDE SEQUENCE</scope>
</reference>
<dbReference type="AlphaFoldDB" id="T1G3J4"/>